<feature type="non-terminal residue" evidence="1">
    <location>
        <position position="1"/>
    </location>
</feature>
<dbReference type="AlphaFoldDB" id="A0A383B867"/>
<accession>A0A383B867</accession>
<gene>
    <name evidence="1" type="ORF">METZ01_LOCUS469171</name>
</gene>
<dbReference type="EMBL" id="UINC01198383">
    <property type="protein sequence ID" value="SVE16317.1"/>
    <property type="molecule type" value="Genomic_DNA"/>
</dbReference>
<proteinExistence type="predicted"/>
<name>A0A383B867_9ZZZZ</name>
<protein>
    <submittedName>
        <fullName evidence="1">Uncharacterized protein</fullName>
    </submittedName>
</protein>
<sequence length="39" mass="4355">LLISIMPTGLFSDWAHRLMEIFSGSHRAIPRIRMTGATA</sequence>
<reference evidence="1" key="1">
    <citation type="submission" date="2018-05" db="EMBL/GenBank/DDBJ databases">
        <authorList>
            <person name="Lanie J.A."/>
            <person name="Ng W.-L."/>
            <person name="Kazmierczak K.M."/>
            <person name="Andrzejewski T.M."/>
            <person name="Davidsen T.M."/>
            <person name="Wayne K.J."/>
            <person name="Tettelin H."/>
            <person name="Glass J.I."/>
            <person name="Rusch D."/>
            <person name="Podicherti R."/>
            <person name="Tsui H.-C.T."/>
            <person name="Winkler M.E."/>
        </authorList>
    </citation>
    <scope>NUCLEOTIDE SEQUENCE</scope>
</reference>
<organism evidence="1">
    <name type="scientific">marine metagenome</name>
    <dbReference type="NCBI Taxonomy" id="408172"/>
    <lineage>
        <taxon>unclassified sequences</taxon>
        <taxon>metagenomes</taxon>
        <taxon>ecological metagenomes</taxon>
    </lineage>
</organism>
<evidence type="ECO:0000313" key="1">
    <source>
        <dbReference type="EMBL" id="SVE16317.1"/>
    </source>
</evidence>
<feature type="non-terminal residue" evidence="1">
    <location>
        <position position="39"/>
    </location>
</feature>